<dbReference type="Proteomes" id="UP000016933">
    <property type="component" value="Unassembled WGS sequence"/>
</dbReference>
<name>N1PE81_DOTSN</name>
<dbReference type="AlphaFoldDB" id="N1PE81"/>
<accession>N1PE81</accession>
<dbReference type="InterPro" id="IPR038883">
    <property type="entry name" value="AN11006-like"/>
</dbReference>
<gene>
    <name evidence="1" type="ORF">DOTSEDRAFT_74692</name>
</gene>
<organism evidence="1 2">
    <name type="scientific">Dothistroma septosporum (strain NZE10 / CBS 128990)</name>
    <name type="common">Red band needle blight fungus</name>
    <name type="synonym">Mycosphaerella pini</name>
    <dbReference type="NCBI Taxonomy" id="675120"/>
    <lineage>
        <taxon>Eukaryota</taxon>
        <taxon>Fungi</taxon>
        <taxon>Dikarya</taxon>
        <taxon>Ascomycota</taxon>
        <taxon>Pezizomycotina</taxon>
        <taxon>Dothideomycetes</taxon>
        <taxon>Dothideomycetidae</taxon>
        <taxon>Mycosphaerellales</taxon>
        <taxon>Mycosphaerellaceae</taxon>
        <taxon>Dothistroma</taxon>
    </lineage>
</organism>
<sequence>MASPVQQDHDKHPRTLLSLPAEIRNQTYHLLLISSHPINLALEDGGRQATVRIQNWYEVSPSANILATCHQLHREASAYLYSDNTFTFRQDPRTLSAFLSRIKTSAGLVQGINIVNPYRQKYGRSALEALHLAPNLRKLQIAYVPKFIYEVNAMASLLVGWAKARGVRDGDALEELRFYHVAASSANAGEFRDIGPKLVETRKFERVVESYTKEVKARILRLLQVEVE</sequence>
<dbReference type="HOGENOM" id="CLU_1214729_0_0_1"/>
<dbReference type="PANTHER" id="PTHR42085:SF2">
    <property type="entry name" value="F-BOX DOMAIN-CONTAINING PROTEIN"/>
    <property type="match status" value="1"/>
</dbReference>
<proteinExistence type="predicted"/>
<protein>
    <submittedName>
        <fullName evidence="1">Uncharacterized protein</fullName>
    </submittedName>
</protein>
<reference evidence="1 2" key="2">
    <citation type="journal article" date="2012" name="PLoS Pathog.">
        <title>Diverse lifestyles and strategies of plant pathogenesis encoded in the genomes of eighteen Dothideomycetes fungi.</title>
        <authorList>
            <person name="Ohm R.A."/>
            <person name="Feau N."/>
            <person name="Henrissat B."/>
            <person name="Schoch C.L."/>
            <person name="Horwitz B.A."/>
            <person name="Barry K.W."/>
            <person name="Condon B.J."/>
            <person name="Copeland A.C."/>
            <person name="Dhillon B."/>
            <person name="Glaser F."/>
            <person name="Hesse C.N."/>
            <person name="Kosti I."/>
            <person name="LaButti K."/>
            <person name="Lindquist E.A."/>
            <person name="Lucas S."/>
            <person name="Salamov A.A."/>
            <person name="Bradshaw R.E."/>
            <person name="Ciuffetti L."/>
            <person name="Hamelin R.C."/>
            <person name="Kema G.H.J."/>
            <person name="Lawrence C."/>
            <person name="Scott J.A."/>
            <person name="Spatafora J.W."/>
            <person name="Turgeon B.G."/>
            <person name="de Wit P.J.G.M."/>
            <person name="Zhong S."/>
            <person name="Goodwin S.B."/>
            <person name="Grigoriev I.V."/>
        </authorList>
    </citation>
    <scope>NUCLEOTIDE SEQUENCE [LARGE SCALE GENOMIC DNA]</scope>
    <source>
        <strain evidence="2">NZE10 / CBS 128990</strain>
    </source>
</reference>
<reference evidence="2" key="1">
    <citation type="journal article" date="2012" name="PLoS Genet.">
        <title>The genomes of the fungal plant pathogens Cladosporium fulvum and Dothistroma septosporum reveal adaptation to different hosts and lifestyles but also signatures of common ancestry.</title>
        <authorList>
            <person name="de Wit P.J.G.M."/>
            <person name="van der Burgt A."/>
            <person name="Oekmen B."/>
            <person name="Stergiopoulos I."/>
            <person name="Abd-Elsalam K.A."/>
            <person name="Aerts A.L."/>
            <person name="Bahkali A.H."/>
            <person name="Beenen H.G."/>
            <person name="Chettri P."/>
            <person name="Cox M.P."/>
            <person name="Datema E."/>
            <person name="de Vries R.P."/>
            <person name="Dhillon B."/>
            <person name="Ganley A.R."/>
            <person name="Griffiths S.A."/>
            <person name="Guo Y."/>
            <person name="Hamelin R.C."/>
            <person name="Henrissat B."/>
            <person name="Kabir M.S."/>
            <person name="Jashni M.K."/>
            <person name="Kema G."/>
            <person name="Klaubauf S."/>
            <person name="Lapidus A."/>
            <person name="Levasseur A."/>
            <person name="Lindquist E."/>
            <person name="Mehrabi R."/>
            <person name="Ohm R.A."/>
            <person name="Owen T.J."/>
            <person name="Salamov A."/>
            <person name="Schwelm A."/>
            <person name="Schijlen E."/>
            <person name="Sun H."/>
            <person name="van den Burg H.A."/>
            <person name="van Ham R.C.H.J."/>
            <person name="Zhang S."/>
            <person name="Goodwin S.B."/>
            <person name="Grigoriev I.V."/>
            <person name="Collemare J."/>
            <person name="Bradshaw R.E."/>
        </authorList>
    </citation>
    <scope>NUCLEOTIDE SEQUENCE [LARGE SCALE GENOMIC DNA]</scope>
    <source>
        <strain evidence="2">NZE10 / CBS 128990</strain>
    </source>
</reference>
<dbReference type="EMBL" id="KB446544">
    <property type="protein sequence ID" value="EME39890.1"/>
    <property type="molecule type" value="Genomic_DNA"/>
</dbReference>
<dbReference type="OrthoDB" id="62952at2759"/>
<dbReference type="OMA" id="IHNEATA"/>
<evidence type="ECO:0000313" key="1">
    <source>
        <dbReference type="EMBL" id="EME39890.1"/>
    </source>
</evidence>
<dbReference type="PANTHER" id="PTHR42085">
    <property type="entry name" value="F-BOX DOMAIN-CONTAINING PROTEIN"/>
    <property type="match status" value="1"/>
</dbReference>
<keyword evidence="2" id="KW-1185">Reference proteome</keyword>
<evidence type="ECO:0000313" key="2">
    <source>
        <dbReference type="Proteomes" id="UP000016933"/>
    </source>
</evidence>